<evidence type="ECO:0000256" key="1">
    <source>
        <dbReference type="ARBA" id="ARBA00005859"/>
    </source>
</evidence>
<keyword evidence="5 8" id="KW-0067">ATP-binding</keyword>
<organism evidence="12 13">
    <name type="scientific">Methanosarcina siciliae T4/M</name>
    <dbReference type="NCBI Taxonomy" id="1434120"/>
    <lineage>
        <taxon>Archaea</taxon>
        <taxon>Methanobacteriati</taxon>
        <taxon>Methanobacteriota</taxon>
        <taxon>Stenosarchaea group</taxon>
        <taxon>Methanomicrobia</taxon>
        <taxon>Methanosarcinales</taxon>
        <taxon>Methanosarcinaceae</taxon>
        <taxon>Methanosarcina</taxon>
    </lineage>
</organism>
<dbReference type="AlphaFoldDB" id="A0A0E3L831"/>
<feature type="binding site" evidence="8">
    <location>
        <begin position="29"/>
        <end position="36"/>
    </location>
    <ligand>
        <name>ATP</name>
        <dbReference type="ChEBI" id="CHEBI:30616"/>
    </ligand>
</feature>
<dbReference type="GO" id="GO:0009435">
    <property type="term" value="P:NAD+ biosynthetic process"/>
    <property type="evidence" value="ECO:0007669"/>
    <property type="project" value="UniProtKB-UniRule"/>
</dbReference>
<dbReference type="FunFam" id="3.40.50.620:FF:000106">
    <property type="entry name" value="Glutamine-dependent NAD(+) synthetase"/>
    <property type="match status" value="1"/>
</dbReference>
<dbReference type="HAMAP" id="MF_00193">
    <property type="entry name" value="NadE_ammonia_dep"/>
    <property type="match status" value="1"/>
</dbReference>
<evidence type="ECO:0000259" key="11">
    <source>
        <dbReference type="Pfam" id="PF02540"/>
    </source>
</evidence>
<dbReference type="InterPro" id="IPR014729">
    <property type="entry name" value="Rossmann-like_a/b/a_fold"/>
</dbReference>
<dbReference type="InterPro" id="IPR022926">
    <property type="entry name" value="NH(3)-dep_NAD(+)_synth"/>
</dbReference>
<feature type="binding site" evidence="8">
    <location>
        <position position="164"/>
    </location>
    <ligand>
        <name>ATP</name>
        <dbReference type="ChEBI" id="CHEBI:30616"/>
    </ligand>
</feature>
<dbReference type="GeneID" id="24859886"/>
<feature type="binding site" evidence="8">
    <location>
        <position position="140"/>
    </location>
    <ligand>
        <name>Mg(2+)</name>
        <dbReference type="ChEBI" id="CHEBI:18420"/>
    </ligand>
</feature>
<evidence type="ECO:0000256" key="3">
    <source>
        <dbReference type="ARBA" id="ARBA00022723"/>
    </source>
</evidence>
<dbReference type="InterPro" id="IPR003694">
    <property type="entry name" value="NAD_synthase"/>
</dbReference>
<protein>
    <recommendedName>
        <fullName evidence="8 10">NH(3)-dependent NAD(+) synthetase</fullName>
        <ecNumber evidence="8 10">6.3.1.5</ecNumber>
    </recommendedName>
</protein>
<keyword evidence="6 8" id="KW-0460">Magnesium</keyword>
<comment type="subunit">
    <text evidence="8">Homodimer.</text>
</comment>
<dbReference type="GO" id="GO:0004359">
    <property type="term" value="F:glutaminase activity"/>
    <property type="evidence" value="ECO:0007669"/>
    <property type="project" value="InterPro"/>
</dbReference>
<evidence type="ECO:0000256" key="5">
    <source>
        <dbReference type="ARBA" id="ARBA00022840"/>
    </source>
</evidence>
<evidence type="ECO:0000256" key="9">
    <source>
        <dbReference type="RuleBase" id="RU003811"/>
    </source>
</evidence>
<name>A0A0E3L831_9EURY</name>
<comment type="similarity">
    <text evidence="1 8 9">Belongs to the NAD synthetase family.</text>
</comment>
<evidence type="ECO:0000256" key="2">
    <source>
        <dbReference type="ARBA" id="ARBA00022598"/>
    </source>
</evidence>
<proteinExistence type="inferred from homology"/>
<feature type="binding site" description="in other chain" evidence="8">
    <location>
        <position position="115"/>
    </location>
    <ligand>
        <name>deamido-NAD(+)</name>
        <dbReference type="ChEBI" id="CHEBI:58437"/>
        <note>ligand shared between two neighboring subunits</note>
    </ligand>
</feature>
<dbReference type="Pfam" id="PF02540">
    <property type="entry name" value="NAD_synthase"/>
    <property type="match status" value="1"/>
</dbReference>
<comment type="function">
    <text evidence="8">Catalyzes the ATP-dependent amidation of deamido-NAD to form NAD. Uses ammonia as a nitrogen source.</text>
</comment>
<keyword evidence="13" id="KW-1185">Reference proteome</keyword>
<feature type="binding site" evidence="8">
    <location>
        <position position="35"/>
    </location>
    <ligand>
        <name>Mg(2+)</name>
        <dbReference type="ChEBI" id="CHEBI:18420"/>
    </ligand>
</feature>
<feature type="binding site" description="in other chain" evidence="8">
    <location>
        <position position="148"/>
    </location>
    <ligand>
        <name>deamido-NAD(+)</name>
        <dbReference type="ChEBI" id="CHEBI:58437"/>
        <note>ligand shared between two neighboring subunits</note>
    </ligand>
</feature>
<evidence type="ECO:0000256" key="10">
    <source>
        <dbReference type="RuleBase" id="RU003812"/>
    </source>
</evidence>
<evidence type="ECO:0000256" key="4">
    <source>
        <dbReference type="ARBA" id="ARBA00022741"/>
    </source>
</evidence>
<evidence type="ECO:0000256" key="7">
    <source>
        <dbReference type="ARBA" id="ARBA00023027"/>
    </source>
</evidence>
<dbReference type="NCBIfam" id="TIGR00552">
    <property type="entry name" value="nadE"/>
    <property type="match status" value="1"/>
</dbReference>
<dbReference type="PATRIC" id="fig|1434120.4.peg.1386"/>
<dbReference type="GO" id="GO:0005524">
    <property type="term" value="F:ATP binding"/>
    <property type="evidence" value="ECO:0007669"/>
    <property type="project" value="UniProtKB-UniRule"/>
</dbReference>
<feature type="binding site" evidence="8">
    <location>
        <position position="135"/>
    </location>
    <ligand>
        <name>ATP</name>
        <dbReference type="ChEBI" id="CHEBI:30616"/>
    </ligand>
</feature>
<evidence type="ECO:0000256" key="8">
    <source>
        <dbReference type="HAMAP-Rule" id="MF_00193"/>
    </source>
</evidence>
<dbReference type="EC" id="6.3.1.5" evidence="8 10"/>
<evidence type="ECO:0000313" key="12">
    <source>
        <dbReference type="EMBL" id="AKB27811.1"/>
    </source>
</evidence>
<comment type="catalytic activity">
    <reaction evidence="8 10">
        <text>deamido-NAD(+) + NH4(+) + ATP = AMP + diphosphate + NAD(+) + H(+)</text>
        <dbReference type="Rhea" id="RHEA:21188"/>
        <dbReference type="ChEBI" id="CHEBI:15378"/>
        <dbReference type="ChEBI" id="CHEBI:28938"/>
        <dbReference type="ChEBI" id="CHEBI:30616"/>
        <dbReference type="ChEBI" id="CHEBI:33019"/>
        <dbReference type="ChEBI" id="CHEBI:57540"/>
        <dbReference type="ChEBI" id="CHEBI:58437"/>
        <dbReference type="ChEBI" id="CHEBI:456215"/>
        <dbReference type="EC" id="6.3.1.5"/>
    </reaction>
</comment>
<feature type="binding site" evidence="8">
    <location>
        <position position="186"/>
    </location>
    <ligand>
        <name>ATP</name>
        <dbReference type="ChEBI" id="CHEBI:30616"/>
    </ligand>
</feature>
<comment type="pathway">
    <text evidence="8">Cofactor biosynthesis; NAD(+) biosynthesis; NAD(+) from deamido-NAD(+) (ammonia route): step 1/1.</text>
</comment>
<keyword evidence="2 8" id="KW-0436">Ligase</keyword>
<feature type="binding site" evidence="8">
    <location>
        <position position="155"/>
    </location>
    <ligand>
        <name>deamido-NAD(+)</name>
        <dbReference type="ChEBI" id="CHEBI:58437"/>
        <note>ligand shared between two neighboring subunits</note>
    </ligand>
</feature>
<evidence type="ECO:0000313" key="13">
    <source>
        <dbReference type="Proteomes" id="UP000033111"/>
    </source>
</evidence>
<dbReference type="OrthoDB" id="39312at2157"/>
<dbReference type="GO" id="GO:0008795">
    <property type="term" value="F:NAD+ synthase activity"/>
    <property type="evidence" value="ECO:0007669"/>
    <property type="project" value="UniProtKB-UniRule"/>
</dbReference>
<dbReference type="RefSeq" id="WP_048170757.1">
    <property type="nucleotide sequence ID" value="NZ_CP009506.1"/>
</dbReference>
<keyword evidence="4 8" id="KW-0547">Nucleotide-binding</keyword>
<feature type="domain" description="NAD/GMP synthase" evidence="11">
    <location>
        <begin position="8"/>
        <end position="250"/>
    </location>
</feature>
<gene>
    <name evidence="8" type="primary">nadE</name>
    <name evidence="12" type="ORF">MSSIT_1092</name>
</gene>
<dbReference type="InterPro" id="IPR022310">
    <property type="entry name" value="NAD/GMP_synthase"/>
</dbReference>
<keyword evidence="7 8" id="KW-0520">NAD</keyword>
<dbReference type="PANTHER" id="PTHR23090">
    <property type="entry name" value="NH 3 /GLUTAMINE-DEPENDENT NAD + SYNTHETASE"/>
    <property type="match status" value="1"/>
</dbReference>
<sequence>MDLEIAQNRIIEFIRNETGKAGVGGAVVGISGGIDSALTATLTVKALGKERVLGLHMPESSLTPAADSEDAKNLADWLGIKYRTIDIAGVVSAFMAAVPESESADRLTRGNLKARARMSFLYFHANMLNRMVIGTGNKTEILLGYYTKYGDGGVDLEPIGGLYKTEVWELSRRLGIPDPLITKKPSAGLWEGQTDEAELGISYLKVDEVLRLIEKGTEPENIMNATGISVEQLNSVTRRIEINEHKRKAPPAPELH</sequence>
<evidence type="ECO:0000256" key="6">
    <source>
        <dbReference type="ARBA" id="ARBA00022842"/>
    </source>
</evidence>
<dbReference type="UniPathway" id="UPA00253">
    <property type="reaction ID" value="UER00333"/>
</dbReference>
<dbReference type="Gene3D" id="3.40.50.620">
    <property type="entry name" value="HUPs"/>
    <property type="match status" value="1"/>
</dbReference>
<dbReference type="PANTHER" id="PTHR23090:SF9">
    <property type="entry name" value="GLUTAMINE-DEPENDENT NAD(+) SYNTHETASE"/>
    <property type="match status" value="1"/>
</dbReference>
<dbReference type="EMBL" id="CP009506">
    <property type="protein sequence ID" value="AKB27811.1"/>
    <property type="molecule type" value="Genomic_DNA"/>
</dbReference>
<dbReference type="GO" id="GO:0046872">
    <property type="term" value="F:metal ion binding"/>
    <property type="evidence" value="ECO:0007669"/>
    <property type="project" value="UniProtKB-KW"/>
</dbReference>
<dbReference type="GO" id="GO:0005737">
    <property type="term" value="C:cytoplasm"/>
    <property type="evidence" value="ECO:0007669"/>
    <property type="project" value="InterPro"/>
</dbReference>
<dbReference type="GO" id="GO:0003952">
    <property type="term" value="F:NAD+ synthase (glutamine-hydrolyzing) activity"/>
    <property type="evidence" value="ECO:0007669"/>
    <property type="project" value="InterPro"/>
</dbReference>
<reference evidence="12 13" key="1">
    <citation type="submission" date="2014-07" db="EMBL/GenBank/DDBJ databases">
        <title>Methanogenic archaea and the global carbon cycle.</title>
        <authorList>
            <person name="Henriksen J.R."/>
            <person name="Luke J."/>
            <person name="Reinhart S."/>
            <person name="Benedict M.N."/>
            <person name="Youngblut N.D."/>
            <person name="Metcalf M.E."/>
            <person name="Whitaker R.J."/>
            <person name="Metcalf W.W."/>
        </authorList>
    </citation>
    <scope>NUCLEOTIDE SEQUENCE [LARGE SCALE GENOMIC DNA]</scope>
    <source>
        <strain evidence="12 13">T4/M</strain>
    </source>
</reference>
<dbReference type="Proteomes" id="UP000033111">
    <property type="component" value="Chromosome"/>
</dbReference>
<keyword evidence="3 8" id="KW-0479">Metal-binding</keyword>
<dbReference type="SUPFAM" id="SSF52402">
    <property type="entry name" value="Adenine nucleotide alpha hydrolases-like"/>
    <property type="match status" value="1"/>
</dbReference>
<feature type="binding site" description="in other chain" evidence="8">
    <location>
        <begin position="245"/>
        <end position="246"/>
    </location>
    <ligand>
        <name>deamido-NAD(+)</name>
        <dbReference type="ChEBI" id="CHEBI:58437"/>
        <note>ligand shared between two neighboring subunits</note>
    </ligand>
</feature>
<dbReference type="CDD" id="cd00553">
    <property type="entry name" value="NAD_synthase"/>
    <property type="match status" value="1"/>
</dbReference>
<dbReference type="NCBIfam" id="NF010587">
    <property type="entry name" value="PRK13980.1"/>
    <property type="match status" value="1"/>
</dbReference>
<dbReference type="HOGENOM" id="CLU_059327_1_1_2"/>
<accession>A0A0E3L831</accession>
<dbReference type="KEGG" id="msw:MSSIT_1092"/>